<dbReference type="STRING" id="1117707.VQ7734_02472"/>
<feature type="transmembrane region" description="Helical" evidence="8">
    <location>
        <begin position="103"/>
        <end position="120"/>
    </location>
</feature>
<dbReference type="RefSeq" id="WP_073582949.1">
    <property type="nucleotide sequence ID" value="NZ_AP024897.1"/>
</dbReference>
<evidence type="ECO:0000256" key="2">
    <source>
        <dbReference type="ARBA" id="ARBA00009142"/>
    </source>
</evidence>
<keyword evidence="4 8" id="KW-1003">Cell membrane</keyword>
<keyword evidence="6 8" id="KW-1133">Transmembrane helix</keyword>
<feature type="transmembrane region" description="Helical" evidence="8">
    <location>
        <begin position="186"/>
        <end position="212"/>
    </location>
</feature>
<feature type="transmembrane region" description="Helical" evidence="8">
    <location>
        <begin position="78"/>
        <end position="97"/>
    </location>
</feature>
<reference evidence="10" key="1">
    <citation type="submission" date="2016-12" db="EMBL/GenBank/DDBJ databases">
        <authorList>
            <person name="Rodrigo-Torres L."/>
            <person name="Arahal R.D."/>
            <person name="Lucena T."/>
        </authorList>
    </citation>
    <scope>NUCLEOTIDE SEQUENCE [LARGE SCALE GENOMIC DNA]</scope>
</reference>
<dbReference type="InterPro" id="IPR002781">
    <property type="entry name" value="TM_pro_TauE-like"/>
</dbReference>
<keyword evidence="5 8" id="KW-0812">Transmembrane</keyword>
<dbReference type="PANTHER" id="PTHR30269">
    <property type="entry name" value="TRANSMEMBRANE PROTEIN YFCA"/>
    <property type="match status" value="1"/>
</dbReference>
<evidence type="ECO:0000256" key="1">
    <source>
        <dbReference type="ARBA" id="ARBA00004651"/>
    </source>
</evidence>
<keyword evidence="7 8" id="KW-0472">Membrane</keyword>
<sequence>MDISVELLTMLFFVAAIAGWIDAIAGGGGLITMPALLAVGVPPAQAIATNKLQGSFGSFSSTLYFIRSGLVSLREMRLAILCTFIGAVCGAGCVQLVDASILTSLIPLLLLGISAYFLLVPQPVSSSGEKSVAISEAVFALCIGTCVGFYDGFFGPGTGAIFAIAFVTLMRFSLVEATARTKVLNFTSNIAALIFFIIAGLPIWKVGLVMAAGQFLGARTGAKIVISKGQKWIRPLVVTMCILMALKLLWEQHQQWLLSML</sequence>
<dbReference type="AlphaFoldDB" id="A0A1M7YVV3"/>
<comment type="similarity">
    <text evidence="2 8">Belongs to the 4-toluene sulfonate uptake permease (TSUP) (TC 2.A.102) family.</text>
</comment>
<organism evidence="9 10">
    <name type="scientific">Vibrio quintilis</name>
    <dbReference type="NCBI Taxonomy" id="1117707"/>
    <lineage>
        <taxon>Bacteria</taxon>
        <taxon>Pseudomonadati</taxon>
        <taxon>Pseudomonadota</taxon>
        <taxon>Gammaproteobacteria</taxon>
        <taxon>Vibrionales</taxon>
        <taxon>Vibrionaceae</taxon>
        <taxon>Vibrio</taxon>
    </lineage>
</organism>
<evidence type="ECO:0000256" key="8">
    <source>
        <dbReference type="RuleBase" id="RU363041"/>
    </source>
</evidence>
<comment type="subcellular location">
    <subcellularLocation>
        <location evidence="1 8">Cell membrane</location>
        <topology evidence="1 8">Multi-pass membrane protein</topology>
    </subcellularLocation>
</comment>
<feature type="transmembrane region" description="Helical" evidence="8">
    <location>
        <begin position="132"/>
        <end position="150"/>
    </location>
</feature>
<dbReference type="PANTHER" id="PTHR30269:SF0">
    <property type="entry name" value="MEMBRANE TRANSPORTER PROTEIN YFCA-RELATED"/>
    <property type="match status" value="1"/>
</dbReference>
<name>A0A1M7YVV3_9VIBR</name>
<evidence type="ECO:0000256" key="4">
    <source>
        <dbReference type="ARBA" id="ARBA00022475"/>
    </source>
</evidence>
<protein>
    <recommendedName>
        <fullName evidence="8">Probable membrane transporter protein</fullName>
    </recommendedName>
</protein>
<evidence type="ECO:0000256" key="3">
    <source>
        <dbReference type="ARBA" id="ARBA00022448"/>
    </source>
</evidence>
<feature type="transmembrane region" description="Helical" evidence="8">
    <location>
        <begin position="47"/>
        <end position="66"/>
    </location>
</feature>
<dbReference type="Pfam" id="PF01925">
    <property type="entry name" value="TauE"/>
    <property type="match status" value="1"/>
</dbReference>
<evidence type="ECO:0000256" key="7">
    <source>
        <dbReference type="ARBA" id="ARBA00023136"/>
    </source>
</evidence>
<evidence type="ECO:0000256" key="5">
    <source>
        <dbReference type="ARBA" id="ARBA00022692"/>
    </source>
</evidence>
<keyword evidence="3" id="KW-0813">Transport</keyword>
<gene>
    <name evidence="9" type="ORF">VQ7734_02472</name>
</gene>
<feature type="transmembrane region" description="Helical" evidence="8">
    <location>
        <begin position="156"/>
        <end position="174"/>
    </location>
</feature>
<dbReference type="Proteomes" id="UP000184600">
    <property type="component" value="Unassembled WGS sequence"/>
</dbReference>
<proteinExistence type="inferred from homology"/>
<dbReference type="GO" id="GO:0005886">
    <property type="term" value="C:plasma membrane"/>
    <property type="evidence" value="ECO:0007669"/>
    <property type="project" value="UniProtKB-SubCell"/>
</dbReference>
<dbReference type="OrthoDB" id="554695at2"/>
<keyword evidence="10" id="KW-1185">Reference proteome</keyword>
<evidence type="ECO:0000313" key="9">
    <source>
        <dbReference type="EMBL" id="SHO56703.1"/>
    </source>
</evidence>
<evidence type="ECO:0000256" key="6">
    <source>
        <dbReference type="ARBA" id="ARBA00022989"/>
    </source>
</evidence>
<dbReference type="InterPro" id="IPR052017">
    <property type="entry name" value="TSUP"/>
</dbReference>
<accession>A0A1M7YVV3</accession>
<feature type="transmembrane region" description="Helical" evidence="8">
    <location>
        <begin position="232"/>
        <end position="250"/>
    </location>
</feature>
<dbReference type="EMBL" id="FRFG01000028">
    <property type="protein sequence ID" value="SHO56703.1"/>
    <property type="molecule type" value="Genomic_DNA"/>
</dbReference>
<evidence type="ECO:0000313" key="10">
    <source>
        <dbReference type="Proteomes" id="UP000184600"/>
    </source>
</evidence>